<proteinExistence type="predicted"/>
<reference evidence="2 3" key="1">
    <citation type="journal article" date="2019" name="Int. J. Syst. Evol. Microbiol.">
        <title>The Global Catalogue of Microorganisms (GCM) 10K type strain sequencing project: providing services to taxonomists for standard genome sequencing and annotation.</title>
        <authorList>
            <consortium name="The Broad Institute Genomics Platform"/>
            <consortium name="The Broad Institute Genome Sequencing Center for Infectious Disease"/>
            <person name="Wu L."/>
            <person name="Ma J."/>
        </authorList>
    </citation>
    <scope>NUCLEOTIDE SEQUENCE [LARGE SCALE GENOMIC DNA]</scope>
    <source>
        <strain evidence="2 3">JCM 14560</strain>
    </source>
</reference>
<dbReference type="Proteomes" id="UP001422759">
    <property type="component" value="Unassembled WGS sequence"/>
</dbReference>
<accession>A0ABN2Z659</accession>
<evidence type="ECO:0000256" key="1">
    <source>
        <dbReference type="SAM" id="MobiDB-lite"/>
    </source>
</evidence>
<evidence type="ECO:0000313" key="2">
    <source>
        <dbReference type="EMBL" id="GAA2137398.1"/>
    </source>
</evidence>
<sequence length="101" mass="10829">MALLSFTGRNVPDDPSKGWIVAVSAGPPDEWSEPLNEPTPGDATRPSAQVPAPQTTEFGIGPITTRTLHPYRPPTSTRPRSPPRPAAPLPDICRHHPAPAR</sequence>
<feature type="region of interest" description="Disordered" evidence="1">
    <location>
        <begin position="1"/>
        <end position="101"/>
    </location>
</feature>
<protein>
    <submittedName>
        <fullName evidence="2">Uncharacterized protein</fullName>
    </submittedName>
</protein>
<organism evidence="2 3">
    <name type="scientific">Kitasatospora kazusensis</name>
    <dbReference type="NCBI Taxonomy" id="407974"/>
    <lineage>
        <taxon>Bacteria</taxon>
        <taxon>Bacillati</taxon>
        <taxon>Actinomycetota</taxon>
        <taxon>Actinomycetes</taxon>
        <taxon>Kitasatosporales</taxon>
        <taxon>Streptomycetaceae</taxon>
        <taxon>Kitasatospora</taxon>
    </lineage>
</organism>
<evidence type="ECO:0000313" key="3">
    <source>
        <dbReference type="Proteomes" id="UP001422759"/>
    </source>
</evidence>
<dbReference type="EMBL" id="BAAANT010000007">
    <property type="protein sequence ID" value="GAA2137398.1"/>
    <property type="molecule type" value="Genomic_DNA"/>
</dbReference>
<keyword evidence="3" id="KW-1185">Reference proteome</keyword>
<gene>
    <name evidence="2" type="ORF">GCM10009760_17860</name>
</gene>
<name>A0ABN2Z659_9ACTN</name>
<comment type="caution">
    <text evidence="2">The sequence shown here is derived from an EMBL/GenBank/DDBJ whole genome shotgun (WGS) entry which is preliminary data.</text>
</comment>